<evidence type="ECO:0000313" key="8">
    <source>
        <dbReference type="EMBL" id="MBI1757597.1"/>
    </source>
</evidence>
<keyword evidence="2" id="KW-0328">Glycosyltransferase</keyword>
<evidence type="ECO:0000256" key="1">
    <source>
        <dbReference type="ARBA" id="ARBA00004922"/>
    </source>
</evidence>
<feature type="region of interest" description="Disordered" evidence="6">
    <location>
        <begin position="233"/>
        <end position="266"/>
    </location>
</feature>
<reference evidence="8" key="1">
    <citation type="submission" date="2020-07" db="EMBL/GenBank/DDBJ databases">
        <title>Huge and variable diversity of episymbiotic CPR bacteria and DPANN archaea in groundwater ecosystems.</title>
        <authorList>
            <person name="He C.Y."/>
            <person name="Keren R."/>
            <person name="Whittaker M."/>
            <person name="Farag I.F."/>
            <person name="Doudna J."/>
            <person name="Cate J.H.D."/>
            <person name="Banfield J.F."/>
        </authorList>
    </citation>
    <scope>NUCLEOTIDE SEQUENCE</scope>
    <source>
        <strain evidence="8">NC_groundwater_17_Pr7_B-0.1um_64_12</strain>
    </source>
</reference>
<dbReference type="PANTHER" id="PTHR44835:SF1">
    <property type="entry name" value="PROTEIN O-GLCNAC TRANSFERASE"/>
    <property type="match status" value="1"/>
</dbReference>
<evidence type="ECO:0000256" key="3">
    <source>
        <dbReference type="ARBA" id="ARBA00022679"/>
    </source>
</evidence>
<dbReference type="InterPro" id="IPR029489">
    <property type="entry name" value="OGT/SEC/SPY_C"/>
</dbReference>
<evidence type="ECO:0000256" key="5">
    <source>
        <dbReference type="ARBA" id="ARBA00022803"/>
    </source>
</evidence>
<dbReference type="PANTHER" id="PTHR44835">
    <property type="entry name" value="UDP-N-ACETYLGLUCOSAMINE--PEPTIDE N-ACETYLGLUCOSAMINYLTRANSFERASE SPINDLY-RELATED"/>
    <property type="match status" value="1"/>
</dbReference>
<feature type="domain" description="O-GlcNAc transferase C-terminal" evidence="7">
    <location>
        <begin position="382"/>
        <end position="527"/>
    </location>
</feature>
<keyword evidence="5" id="KW-0802">TPR repeat</keyword>
<feature type="domain" description="O-GlcNAc transferase C-terminal" evidence="7">
    <location>
        <begin position="613"/>
        <end position="702"/>
    </location>
</feature>
<evidence type="ECO:0000313" key="9">
    <source>
        <dbReference type="Proteomes" id="UP000727962"/>
    </source>
</evidence>
<dbReference type="Proteomes" id="UP000727962">
    <property type="component" value="Unassembled WGS sequence"/>
</dbReference>
<organism evidence="8 9">
    <name type="scientific">Fimbriimonas ginsengisoli</name>
    <dbReference type="NCBI Taxonomy" id="1005039"/>
    <lineage>
        <taxon>Bacteria</taxon>
        <taxon>Bacillati</taxon>
        <taxon>Armatimonadota</taxon>
        <taxon>Fimbriimonadia</taxon>
        <taxon>Fimbriimonadales</taxon>
        <taxon>Fimbriimonadaceae</taxon>
        <taxon>Fimbriimonas</taxon>
    </lineage>
</organism>
<accession>A0A931LXP5</accession>
<dbReference type="Pfam" id="PF13844">
    <property type="entry name" value="Glyco_transf_41"/>
    <property type="match status" value="2"/>
</dbReference>
<comment type="pathway">
    <text evidence="1">Protein modification; protein glycosylation.</text>
</comment>
<comment type="caution">
    <text evidence="8">The sequence shown here is derived from an EMBL/GenBank/DDBJ whole genome shotgun (WGS) entry which is preliminary data.</text>
</comment>
<dbReference type="Gene3D" id="3.40.50.11380">
    <property type="match status" value="1"/>
</dbReference>
<dbReference type="SUPFAM" id="SSF53756">
    <property type="entry name" value="UDP-Glycosyltransferase/glycogen phosphorylase"/>
    <property type="match status" value="1"/>
</dbReference>
<dbReference type="Gene3D" id="3.40.50.2000">
    <property type="entry name" value="Glycogen Phosphorylase B"/>
    <property type="match status" value="1"/>
</dbReference>
<evidence type="ECO:0000256" key="6">
    <source>
        <dbReference type="SAM" id="MobiDB-lite"/>
    </source>
</evidence>
<keyword evidence="3" id="KW-0808">Transferase</keyword>
<sequence>MDAKTPDASDSNRSFAESFAAASLARDRSASRLESIVRKIDLIADADIVRRQSSGSPACKAGCDACCHRVVPVTLLEAFRIAARIRESDHAPLAGRIKIYRKETAPFRPGREHEARAACPLLVDGLCSAYDARPLFCRGLSSFDASACALWRDRQEAQIPEVPGQMAAARGVATGLRAALQAAKLDSGLFDLGLVLEAILSDPTLGKRYVEGATGPKEAILDEHIWRDSVDAPATTAEERRPARPALRTLPGDPTGYPDPHPRQTRWSSLCDRGQFENAFKTLTPPRGDAERLLRMRAPAACASEDEIDMWHDRFASATEELGQVRGDASALFDALRLFHTAALGYHGRDVRPLLEPMGPVICRRIAQHSVPDLCEPIEPRKPEGKLRVGHISLNMTHSHSSLWARGWIANHGEDVETYAFNLSLAPDETSSEWERLADHYFHLPGRVPPAARFIKDLKLDVLIYTDIGLTGVNTQFAALRLAPIQCTAWGYPATSGLPTIDYYLSSDLMEPKGSEAHYTERLVRLPGSGLCYWRPSVQPSSKSREELGLPASGPILLCAQHPTKFIPKHDWILKVISDRAGAPMHFVESPLAYVNDVVRRRFEAIGLRALWLPRAEQPDYLRLLQLADVCLDSPGWSGGNTTIDTLMMGTPLVTVPGEFMRGNHSVAFLQIAGAPGLIAKDLDDFVDLACDRGRQQRSMTSLAVDALFDDLAPIEAMDELFLTVTSK</sequence>
<keyword evidence="4" id="KW-0677">Repeat</keyword>
<dbReference type="EMBL" id="JACOSL010000066">
    <property type="protein sequence ID" value="MBI1757597.1"/>
    <property type="molecule type" value="Genomic_DNA"/>
</dbReference>
<proteinExistence type="predicted"/>
<name>A0A931LXP5_FIMGI</name>
<evidence type="ECO:0000259" key="7">
    <source>
        <dbReference type="Pfam" id="PF13844"/>
    </source>
</evidence>
<evidence type="ECO:0000256" key="4">
    <source>
        <dbReference type="ARBA" id="ARBA00022737"/>
    </source>
</evidence>
<dbReference type="AlphaFoldDB" id="A0A931LXP5"/>
<dbReference type="InterPro" id="IPR051939">
    <property type="entry name" value="Glycosyltr_41/O-GlcNAc_trsf"/>
</dbReference>
<protein>
    <recommendedName>
        <fullName evidence="7">O-GlcNAc transferase C-terminal domain-containing protein</fullName>
    </recommendedName>
</protein>
<dbReference type="GO" id="GO:0016757">
    <property type="term" value="F:glycosyltransferase activity"/>
    <property type="evidence" value="ECO:0007669"/>
    <property type="project" value="UniProtKB-KW"/>
</dbReference>
<evidence type="ECO:0000256" key="2">
    <source>
        <dbReference type="ARBA" id="ARBA00022676"/>
    </source>
</evidence>
<gene>
    <name evidence="8" type="ORF">HYR64_10890</name>
</gene>